<evidence type="ECO:0000256" key="3">
    <source>
        <dbReference type="ARBA" id="ARBA00022490"/>
    </source>
</evidence>
<dbReference type="EMBL" id="FN649734">
    <property type="protein sequence ID" value="CBJ28502.1"/>
    <property type="molecule type" value="Genomic_DNA"/>
</dbReference>
<dbReference type="InterPro" id="IPR027328">
    <property type="entry name" value="MAPRE"/>
</dbReference>
<dbReference type="AlphaFoldDB" id="D7FHD5"/>
<dbReference type="eggNOG" id="KOG3000">
    <property type="taxonomic scope" value="Eukaryota"/>
</dbReference>
<evidence type="ECO:0000256" key="4">
    <source>
        <dbReference type="ARBA" id="ARBA00022618"/>
    </source>
</evidence>
<dbReference type="Gene3D" id="1.10.418.10">
    <property type="entry name" value="Calponin-like domain"/>
    <property type="match status" value="1"/>
</dbReference>
<dbReference type="EMBL" id="FN647757">
    <property type="protein sequence ID" value="CBJ28502.1"/>
    <property type="molecule type" value="Genomic_DNA"/>
</dbReference>
<feature type="domain" description="Calponin-homology (CH)" evidence="11">
    <location>
        <begin position="13"/>
        <end position="115"/>
    </location>
</feature>
<name>D7FHD5_ECTSI</name>
<dbReference type="InterPro" id="IPR036133">
    <property type="entry name" value="EB1_C_sf"/>
</dbReference>
<dbReference type="InterPro" id="IPR004953">
    <property type="entry name" value="EB1_C"/>
</dbReference>
<dbReference type="Proteomes" id="UP000002630">
    <property type="component" value="Linkage Group LG09"/>
</dbReference>
<dbReference type="Pfam" id="PF03271">
    <property type="entry name" value="EB1"/>
    <property type="match status" value="1"/>
</dbReference>
<proteinExistence type="inferred from homology"/>
<dbReference type="PROSITE" id="PS51230">
    <property type="entry name" value="EB1_C"/>
    <property type="match status" value="1"/>
</dbReference>
<keyword evidence="7" id="KW-0206">Cytoskeleton</keyword>
<keyword evidence="6" id="KW-0498">Mitosis</keyword>
<dbReference type="PROSITE" id="PS50021">
    <property type="entry name" value="CH"/>
    <property type="match status" value="1"/>
</dbReference>
<feature type="region of interest" description="Disordered" evidence="10">
    <location>
        <begin position="131"/>
        <end position="207"/>
    </location>
</feature>
<dbReference type="GO" id="GO:0008017">
    <property type="term" value="F:microtubule binding"/>
    <property type="evidence" value="ECO:0007669"/>
    <property type="project" value="InterPro"/>
</dbReference>
<accession>D7FHD5</accession>
<organism evidence="13 14">
    <name type="scientific">Ectocarpus siliculosus</name>
    <name type="common">Brown alga</name>
    <name type="synonym">Conferva siliculosa</name>
    <dbReference type="NCBI Taxonomy" id="2880"/>
    <lineage>
        <taxon>Eukaryota</taxon>
        <taxon>Sar</taxon>
        <taxon>Stramenopiles</taxon>
        <taxon>Ochrophyta</taxon>
        <taxon>PX clade</taxon>
        <taxon>Phaeophyceae</taxon>
        <taxon>Ectocarpales</taxon>
        <taxon>Ectocarpaceae</taxon>
        <taxon>Ectocarpus</taxon>
    </lineage>
</organism>
<evidence type="ECO:0000256" key="7">
    <source>
        <dbReference type="ARBA" id="ARBA00023212"/>
    </source>
</evidence>
<dbReference type="GO" id="GO:0051301">
    <property type="term" value="P:cell division"/>
    <property type="evidence" value="ECO:0007669"/>
    <property type="project" value="UniProtKB-KW"/>
</dbReference>
<dbReference type="SUPFAM" id="SSF140612">
    <property type="entry name" value="EB1 dimerisation domain-like"/>
    <property type="match status" value="1"/>
</dbReference>
<feature type="compositionally biased region" description="Gly residues" evidence="10">
    <location>
        <begin position="133"/>
        <end position="143"/>
    </location>
</feature>
<keyword evidence="3" id="KW-0963">Cytoplasm</keyword>
<dbReference type="Pfam" id="PF00307">
    <property type="entry name" value="CH"/>
    <property type="match status" value="1"/>
</dbReference>
<evidence type="ECO:0000313" key="13">
    <source>
        <dbReference type="EMBL" id="CBJ28502.1"/>
    </source>
</evidence>
<dbReference type="SUPFAM" id="SSF47576">
    <property type="entry name" value="Calponin-homology domain, CH-domain"/>
    <property type="match status" value="1"/>
</dbReference>
<evidence type="ECO:0000256" key="8">
    <source>
        <dbReference type="ARBA" id="ARBA00023306"/>
    </source>
</evidence>
<evidence type="ECO:0000313" key="14">
    <source>
        <dbReference type="Proteomes" id="UP000002630"/>
    </source>
</evidence>
<evidence type="ECO:0000256" key="6">
    <source>
        <dbReference type="ARBA" id="ARBA00022776"/>
    </source>
</evidence>
<comment type="subcellular location">
    <subcellularLocation>
        <location evidence="1">Cytoplasm</location>
        <location evidence="1">Cytoskeleton</location>
    </subcellularLocation>
</comment>
<evidence type="ECO:0000256" key="5">
    <source>
        <dbReference type="ARBA" id="ARBA00022701"/>
    </source>
</evidence>
<dbReference type="OrthoDB" id="2119228at2759"/>
<protein>
    <submittedName>
        <fullName evidence="13">Microtubule-associated protein EB1</fullName>
    </submittedName>
</protein>
<evidence type="ECO:0000256" key="9">
    <source>
        <dbReference type="PROSITE-ProRule" id="PRU00576"/>
    </source>
</evidence>
<evidence type="ECO:0000259" key="11">
    <source>
        <dbReference type="PROSITE" id="PS50021"/>
    </source>
</evidence>
<gene>
    <name evidence="13" type="ORF">Esi_0107_0056</name>
</gene>
<evidence type="ECO:0000256" key="1">
    <source>
        <dbReference type="ARBA" id="ARBA00004245"/>
    </source>
</evidence>
<reference evidence="13 14" key="1">
    <citation type="journal article" date="2010" name="Nature">
        <title>The Ectocarpus genome and the independent evolution of multicellularity in brown algae.</title>
        <authorList>
            <person name="Cock J.M."/>
            <person name="Sterck L."/>
            <person name="Rouze P."/>
            <person name="Scornet D."/>
            <person name="Allen A.E."/>
            <person name="Amoutzias G."/>
            <person name="Anthouard V."/>
            <person name="Artiguenave F."/>
            <person name="Aury J.M."/>
            <person name="Badger J.H."/>
            <person name="Beszteri B."/>
            <person name="Billiau K."/>
            <person name="Bonnet E."/>
            <person name="Bothwell J.H."/>
            <person name="Bowler C."/>
            <person name="Boyen C."/>
            <person name="Brownlee C."/>
            <person name="Carrano C.J."/>
            <person name="Charrier B."/>
            <person name="Cho G.Y."/>
            <person name="Coelho S.M."/>
            <person name="Collen J."/>
            <person name="Corre E."/>
            <person name="Da Silva C."/>
            <person name="Delage L."/>
            <person name="Delaroque N."/>
            <person name="Dittami S.M."/>
            <person name="Doulbeau S."/>
            <person name="Elias M."/>
            <person name="Farnham G."/>
            <person name="Gachon C.M."/>
            <person name="Gschloessl B."/>
            <person name="Heesch S."/>
            <person name="Jabbari K."/>
            <person name="Jubin C."/>
            <person name="Kawai H."/>
            <person name="Kimura K."/>
            <person name="Kloareg B."/>
            <person name="Kupper F.C."/>
            <person name="Lang D."/>
            <person name="Le Bail A."/>
            <person name="Leblanc C."/>
            <person name="Lerouge P."/>
            <person name="Lohr M."/>
            <person name="Lopez P.J."/>
            <person name="Martens C."/>
            <person name="Maumus F."/>
            <person name="Michel G."/>
            <person name="Miranda-Saavedra D."/>
            <person name="Morales J."/>
            <person name="Moreau H."/>
            <person name="Motomura T."/>
            <person name="Nagasato C."/>
            <person name="Napoli C.A."/>
            <person name="Nelson D.R."/>
            <person name="Nyvall-Collen P."/>
            <person name="Peters A.F."/>
            <person name="Pommier C."/>
            <person name="Potin P."/>
            <person name="Poulain J."/>
            <person name="Quesneville H."/>
            <person name="Read B."/>
            <person name="Rensing S.A."/>
            <person name="Ritter A."/>
            <person name="Rousvoal S."/>
            <person name="Samanta M."/>
            <person name="Samson G."/>
            <person name="Schroeder D.C."/>
            <person name="Segurens B."/>
            <person name="Strittmatter M."/>
            <person name="Tonon T."/>
            <person name="Tregear J.W."/>
            <person name="Valentin K."/>
            <person name="von Dassow P."/>
            <person name="Yamagishi T."/>
            <person name="Van de Peer Y."/>
            <person name="Wincker P."/>
        </authorList>
    </citation>
    <scope>NUCLEOTIDE SEQUENCE [LARGE SCALE GENOMIC DNA]</scope>
    <source>
        <strain evidence="14">Ec32 / CCAP1310/4</strain>
    </source>
</reference>
<keyword evidence="5 9" id="KW-0493">Microtubule</keyword>
<evidence type="ECO:0000259" key="12">
    <source>
        <dbReference type="PROSITE" id="PS51230"/>
    </source>
</evidence>
<feature type="domain" description="EB1 C-terminal" evidence="12">
    <location>
        <begin position="203"/>
        <end position="275"/>
    </location>
</feature>
<dbReference type="InterPro" id="IPR036872">
    <property type="entry name" value="CH_dom_sf"/>
</dbReference>
<dbReference type="InterPro" id="IPR001715">
    <property type="entry name" value="CH_dom"/>
</dbReference>
<keyword evidence="14" id="KW-1185">Reference proteome</keyword>
<keyword evidence="4" id="KW-0132">Cell division</keyword>
<dbReference type="STRING" id="2880.D7FHD5"/>
<evidence type="ECO:0000256" key="2">
    <source>
        <dbReference type="ARBA" id="ARBA00010729"/>
    </source>
</evidence>
<dbReference type="GO" id="GO:0005874">
    <property type="term" value="C:microtubule"/>
    <property type="evidence" value="ECO:0007669"/>
    <property type="project" value="UniProtKB-KW"/>
</dbReference>
<feature type="compositionally biased region" description="Low complexity" evidence="10">
    <location>
        <begin position="144"/>
        <end position="201"/>
    </location>
</feature>
<comment type="similarity">
    <text evidence="2">Belongs to the MAPRE family.</text>
</comment>
<keyword evidence="8" id="KW-0131">Cell cycle</keyword>
<dbReference type="Gene3D" id="1.20.5.1430">
    <property type="match status" value="1"/>
</dbReference>
<evidence type="ECO:0000256" key="10">
    <source>
        <dbReference type="SAM" id="MobiDB-lite"/>
    </source>
</evidence>
<dbReference type="InParanoid" id="D7FHD5"/>
<dbReference type="PANTHER" id="PTHR10623">
    <property type="entry name" value="MICROTUBULE-ASSOCIATED PROTEIN RP/EB FAMILY MEMBER"/>
    <property type="match status" value="1"/>
</dbReference>
<dbReference type="FunFam" id="1.10.418.10:FF:000028">
    <property type="entry name" value="RP/EB family microtubule-associated protein"/>
    <property type="match status" value="1"/>
</dbReference>
<dbReference type="OMA" id="WIKRFWD"/>
<sequence length="317" mass="34409">MSTSIGMMDPAYFVGRKEILDWLNSYLSLNLSKVEETCSGAVACQLVDSLFPGKVPMSKVNWDARNDSEYINNYKVLQSAFDRLHIDKHIDVQRLTRGKYMDNLEFMQWFKNFHDTTGAMEGYDAVERRSKGRGGAKYGGGGARRPVGGQAASRASRPAASAARGGASSSSTASAAAAARAPASSTLKSRAAPARSSARAPSPDPQLVAKCDELTQERDELLTTMAAVEKERDFYFDKLRDIELLFQNDEQESGESDLTKNAFKILYATDEDHDQAAEGEEPLEADQAQTLAGDTEDLLAEDGDDQAAGVAGVDLEL</sequence>